<sequence>MFVTVSSLYTNNFCITLQHYMSYFKEMKKELIQKLFESTLLSTLSL</sequence>
<proteinExistence type="predicted"/>
<evidence type="ECO:0000313" key="1">
    <source>
        <dbReference type="EMBL" id="ACO27010.1"/>
    </source>
</evidence>
<reference evidence="1 2" key="1">
    <citation type="submission" date="2009-02" db="EMBL/GenBank/DDBJ databases">
        <title>Genome sequence of Bacillus cereus 03BB102.</title>
        <authorList>
            <person name="Dodson R.J."/>
            <person name="Jackson P."/>
            <person name="Munk A.C."/>
            <person name="Brettin T."/>
            <person name="Bruce D."/>
            <person name="Detter C."/>
            <person name="Tapia R."/>
            <person name="Han C."/>
            <person name="Sutton G."/>
            <person name="Sims D."/>
        </authorList>
    </citation>
    <scope>NUCLEOTIDE SEQUENCE [LARGE SCALE GENOMIC DNA]</scope>
    <source>
        <strain evidence="1 2">03BB102</strain>
    </source>
</reference>
<organism evidence="1 2">
    <name type="scientific">Bacillus cereus (strain 03BB102)</name>
    <dbReference type="NCBI Taxonomy" id="572264"/>
    <lineage>
        <taxon>Bacteria</taxon>
        <taxon>Bacillati</taxon>
        <taxon>Bacillota</taxon>
        <taxon>Bacilli</taxon>
        <taxon>Bacillales</taxon>
        <taxon>Bacillaceae</taxon>
        <taxon>Bacillus</taxon>
        <taxon>Bacillus cereus group</taxon>
    </lineage>
</organism>
<dbReference type="KEGG" id="bcx:BCA_0224"/>
<accession>A0A158RJ53</accession>
<dbReference type="Proteomes" id="UP000002210">
    <property type="component" value="Chromosome"/>
</dbReference>
<name>A0A158RJ53_BACC3</name>
<protein>
    <submittedName>
        <fullName evidence="1">Uncharacterized protein</fullName>
    </submittedName>
</protein>
<evidence type="ECO:0000313" key="2">
    <source>
        <dbReference type="Proteomes" id="UP000002210"/>
    </source>
</evidence>
<dbReference type="AlphaFoldDB" id="A0A158RJ53"/>
<dbReference type="EMBL" id="CP001407">
    <property type="protein sequence ID" value="ACO27010.1"/>
    <property type="molecule type" value="Genomic_DNA"/>
</dbReference>
<gene>
    <name evidence="1" type="ordered locus">BCA_0224</name>
</gene>